<keyword evidence="2" id="KW-0812">Transmembrane</keyword>
<dbReference type="OrthoDB" id="2923771at2759"/>
<feature type="transmembrane region" description="Helical" evidence="2">
    <location>
        <begin position="51"/>
        <end position="71"/>
    </location>
</feature>
<dbReference type="AlphaFoldDB" id="A0A9P5NJ43"/>
<dbReference type="Proteomes" id="UP000724874">
    <property type="component" value="Unassembled WGS sequence"/>
</dbReference>
<gene>
    <name evidence="3" type="ORF">CPB84DRAFT_1941866</name>
</gene>
<feature type="region of interest" description="Disordered" evidence="1">
    <location>
        <begin position="116"/>
        <end position="141"/>
    </location>
</feature>
<accession>A0A9P5NJ43</accession>
<keyword evidence="2" id="KW-1133">Transmembrane helix</keyword>
<evidence type="ECO:0000256" key="2">
    <source>
        <dbReference type="SAM" id="Phobius"/>
    </source>
</evidence>
<name>A0A9P5NJ43_GYMJU</name>
<evidence type="ECO:0000256" key="1">
    <source>
        <dbReference type="SAM" id="MobiDB-lite"/>
    </source>
</evidence>
<keyword evidence="4" id="KW-1185">Reference proteome</keyword>
<proteinExistence type="predicted"/>
<comment type="caution">
    <text evidence="3">The sequence shown here is derived from an EMBL/GenBank/DDBJ whole genome shotgun (WGS) entry which is preliminary data.</text>
</comment>
<sequence length="141" mass="16015">MFVVPVGALFAFSSIRPICQVLHLDSVSISNWGTKFYRIDKRHGLFRSVHIIPVLVIMSFCSFGLLLTVLYRRIYDEVKKTQRQRDLIAEKVTPVTTPRLPNFSFLDLPRIHSQRSSSDVTRAEAQEVSATQADHIGQVDA</sequence>
<evidence type="ECO:0000313" key="3">
    <source>
        <dbReference type="EMBL" id="KAF8889556.1"/>
    </source>
</evidence>
<keyword evidence="2" id="KW-0472">Membrane</keyword>
<protein>
    <submittedName>
        <fullName evidence="3">Uncharacterized protein</fullName>
    </submittedName>
</protein>
<organism evidence="3 4">
    <name type="scientific">Gymnopilus junonius</name>
    <name type="common">Spectacular rustgill mushroom</name>
    <name type="synonym">Gymnopilus spectabilis subsp. junonius</name>
    <dbReference type="NCBI Taxonomy" id="109634"/>
    <lineage>
        <taxon>Eukaryota</taxon>
        <taxon>Fungi</taxon>
        <taxon>Dikarya</taxon>
        <taxon>Basidiomycota</taxon>
        <taxon>Agaricomycotina</taxon>
        <taxon>Agaricomycetes</taxon>
        <taxon>Agaricomycetidae</taxon>
        <taxon>Agaricales</taxon>
        <taxon>Agaricineae</taxon>
        <taxon>Hymenogastraceae</taxon>
        <taxon>Gymnopilus</taxon>
    </lineage>
</organism>
<reference evidence="3" key="1">
    <citation type="submission" date="2020-11" db="EMBL/GenBank/DDBJ databases">
        <authorList>
            <consortium name="DOE Joint Genome Institute"/>
            <person name="Ahrendt S."/>
            <person name="Riley R."/>
            <person name="Andreopoulos W."/>
            <person name="LaButti K."/>
            <person name="Pangilinan J."/>
            <person name="Ruiz-duenas F.J."/>
            <person name="Barrasa J.M."/>
            <person name="Sanchez-Garcia M."/>
            <person name="Camarero S."/>
            <person name="Miyauchi S."/>
            <person name="Serrano A."/>
            <person name="Linde D."/>
            <person name="Babiker R."/>
            <person name="Drula E."/>
            <person name="Ayuso-Fernandez I."/>
            <person name="Pacheco R."/>
            <person name="Padilla G."/>
            <person name="Ferreira P."/>
            <person name="Barriuso J."/>
            <person name="Kellner H."/>
            <person name="Castanera R."/>
            <person name="Alfaro M."/>
            <person name="Ramirez L."/>
            <person name="Pisabarro A.G."/>
            <person name="Kuo A."/>
            <person name="Tritt A."/>
            <person name="Lipzen A."/>
            <person name="He G."/>
            <person name="Yan M."/>
            <person name="Ng V."/>
            <person name="Cullen D."/>
            <person name="Martin F."/>
            <person name="Rosso M.-N."/>
            <person name="Henrissat B."/>
            <person name="Hibbett D."/>
            <person name="Martinez A.T."/>
            <person name="Grigoriev I.V."/>
        </authorList>
    </citation>
    <scope>NUCLEOTIDE SEQUENCE</scope>
    <source>
        <strain evidence="3">AH 44721</strain>
    </source>
</reference>
<dbReference type="EMBL" id="JADNYJ010000079">
    <property type="protein sequence ID" value="KAF8889556.1"/>
    <property type="molecule type" value="Genomic_DNA"/>
</dbReference>
<evidence type="ECO:0000313" key="4">
    <source>
        <dbReference type="Proteomes" id="UP000724874"/>
    </source>
</evidence>